<evidence type="ECO:0000313" key="2">
    <source>
        <dbReference type="EMBL" id="OWP02333.1"/>
    </source>
</evidence>
<gene>
    <name evidence="2" type="ORF">B2J93_3121</name>
</gene>
<proteinExistence type="predicted"/>
<organism evidence="2 3">
    <name type="scientific">Diplocarpon coronariae</name>
    <dbReference type="NCBI Taxonomy" id="2795749"/>
    <lineage>
        <taxon>Eukaryota</taxon>
        <taxon>Fungi</taxon>
        <taxon>Dikarya</taxon>
        <taxon>Ascomycota</taxon>
        <taxon>Pezizomycotina</taxon>
        <taxon>Leotiomycetes</taxon>
        <taxon>Helotiales</taxon>
        <taxon>Drepanopezizaceae</taxon>
        <taxon>Diplocarpon</taxon>
    </lineage>
</organism>
<protein>
    <submittedName>
        <fullName evidence="2">Uncharacterized protein</fullName>
    </submittedName>
</protein>
<feature type="region of interest" description="Disordered" evidence="1">
    <location>
        <begin position="1"/>
        <end position="49"/>
    </location>
</feature>
<dbReference type="EMBL" id="MZNU01000236">
    <property type="protein sequence ID" value="OWP02333.1"/>
    <property type="molecule type" value="Genomic_DNA"/>
</dbReference>
<feature type="compositionally biased region" description="Polar residues" evidence="1">
    <location>
        <begin position="32"/>
        <end position="43"/>
    </location>
</feature>
<name>A0A218Z487_9HELO</name>
<feature type="compositionally biased region" description="Basic and acidic residues" evidence="1">
    <location>
        <begin position="191"/>
        <end position="202"/>
    </location>
</feature>
<dbReference type="OrthoDB" id="3540498at2759"/>
<reference evidence="2 3" key="1">
    <citation type="submission" date="2017-04" db="EMBL/GenBank/DDBJ databases">
        <title>Draft genome sequence of Marssonina coronaria NL1: causal agent of apple blotch.</title>
        <authorList>
            <person name="Cheng Q."/>
        </authorList>
    </citation>
    <scope>NUCLEOTIDE SEQUENCE [LARGE SCALE GENOMIC DNA]</scope>
    <source>
        <strain evidence="2 3">NL1</strain>
    </source>
</reference>
<evidence type="ECO:0000313" key="3">
    <source>
        <dbReference type="Proteomes" id="UP000242519"/>
    </source>
</evidence>
<accession>A0A218Z487</accession>
<feature type="compositionally biased region" description="Basic and acidic residues" evidence="1">
    <location>
        <begin position="1"/>
        <end position="12"/>
    </location>
</feature>
<sequence length="202" mass="22415">MASHQENTRPKISETCFPPLDPPAPEKVVRSTRITKPQPSPNDQRTEATKVHSLSSLLLFHSPLYPAQTDIPSKLPVCLSALSCSPPKAKSLTSVEIQSALLSNREIAAVHHQLATSAAPLSLSEARQRRASIKDERKRSIDFIRRRTISRAEQLGRPALEAIGHPNLASFKEEKTPEPEPEPQTLPGPAREMEMEKAWEKI</sequence>
<dbReference type="AlphaFoldDB" id="A0A218Z487"/>
<dbReference type="Proteomes" id="UP000242519">
    <property type="component" value="Unassembled WGS sequence"/>
</dbReference>
<keyword evidence="3" id="KW-1185">Reference proteome</keyword>
<evidence type="ECO:0000256" key="1">
    <source>
        <dbReference type="SAM" id="MobiDB-lite"/>
    </source>
</evidence>
<comment type="caution">
    <text evidence="2">The sequence shown here is derived from an EMBL/GenBank/DDBJ whole genome shotgun (WGS) entry which is preliminary data.</text>
</comment>
<feature type="region of interest" description="Disordered" evidence="1">
    <location>
        <begin position="156"/>
        <end position="202"/>
    </location>
</feature>
<dbReference type="InParanoid" id="A0A218Z487"/>